<keyword evidence="1" id="KW-0175">Coiled coil</keyword>
<dbReference type="InterPro" id="IPR032675">
    <property type="entry name" value="LRR_dom_sf"/>
</dbReference>
<reference evidence="2 3" key="1">
    <citation type="submission" date="2024-01" db="EMBL/GenBank/DDBJ databases">
        <title>A draft genome for a cacao thread blight-causing isolate of Paramarasmius palmivorus.</title>
        <authorList>
            <person name="Baruah I.K."/>
            <person name="Bukari Y."/>
            <person name="Amoako-Attah I."/>
            <person name="Meinhardt L.W."/>
            <person name="Bailey B.A."/>
            <person name="Cohen S.P."/>
        </authorList>
    </citation>
    <scope>NUCLEOTIDE SEQUENCE [LARGE SCALE GENOMIC DNA]</scope>
    <source>
        <strain evidence="2 3">GH-12</strain>
    </source>
</reference>
<dbReference type="AlphaFoldDB" id="A0AAW0E3X9"/>
<evidence type="ECO:0008006" key="4">
    <source>
        <dbReference type="Google" id="ProtNLM"/>
    </source>
</evidence>
<dbReference type="SUPFAM" id="SSF52047">
    <property type="entry name" value="RNI-like"/>
    <property type="match status" value="1"/>
</dbReference>
<organism evidence="2 3">
    <name type="scientific">Paramarasmius palmivorus</name>
    <dbReference type="NCBI Taxonomy" id="297713"/>
    <lineage>
        <taxon>Eukaryota</taxon>
        <taxon>Fungi</taxon>
        <taxon>Dikarya</taxon>
        <taxon>Basidiomycota</taxon>
        <taxon>Agaricomycotina</taxon>
        <taxon>Agaricomycetes</taxon>
        <taxon>Agaricomycetidae</taxon>
        <taxon>Agaricales</taxon>
        <taxon>Marasmiineae</taxon>
        <taxon>Marasmiaceae</taxon>
        <taxon>Paramarasmius</taxon>
    </lineage>
</organism>
<name>A0AAW0E3X9_9AGAR</name>
<dbReference type="EMBL" id="JAYKXP010000005">
    <property type="protein sequence ID" value="KAK7058459.1"/>
    <property type="molecule type" value="Genomic_DNA"/>
</dbReference>
<protein>
    <recommendedName>
        <fullName evidence="4">F-box domain-containing protein</fullName>
    </recommendedName>
</protein>
<gene>
    <name evidence="2" type="ORF">VNI00_002093</name>
</gene>
<evidence type="ECO:0000313" key="2">
    <source>
        <dbReference type="EMBL" id="KAK7058459.1"/>
    </source>
</evidence>
<dbReference type="Proteomes" id="UP001383192">
    <property type="component" value="Unassembled WGS sequence"/>
</dbReference>
<evidence type="ECO:0000256" key="1">
    <source>
        <dbReference type="SAM" id="Coils"/>
    </source>
</evidence>
<dbReference type="Gene3D" id="1.20.1280.50">
    <property type="match status" value="1"/>
</dbReference>
<dbReference type="Gene3D" id="3.80.10.10">
    <property type="entry name" value="Ribonuclease Inhibitor"/>
    <property type="match status" value="1"/>
</dbReference>
<accession>A0AAW0E3X9</accession>
<comment type="caution">
    <text evidence="2">The sequence shown here is derived from an EMBL/GenBank/DDBJ whole genome shotgun (WGS) entry which is preliminary data.</text>
</comment>
<proteinExistence type="predicted"/>
<sequence length="630" mass="71984">MTRSRQEQRLLESVLTERSAPAAAMLLRCKKCHAPFLDDTPQPHHPTVDIQALRSNLLPSREVISQMHNLVEAEMSDLNRLEETIRSVRDTLRELENRRDTLRQEIQRRKSWGTPIRRIPVEVLQEIFTHVCMGDARNQFSLDISSHVEDGYCGCRDDCWHCEQCEADPVLSKTTIVTTVALSQVCFHWRSIIIASPSLWSSLRLDVSQMKRRHANLVKLYLRRSVQHPLKMSLRQETYISSDRDLGSEDSIEDVVIGQVGSGVLRSVMKELYRCRELHYEPDRYDLIGFVPEHCRPKGFPLLSSFSDRVYREPSHVDRWFWDLVKVAPNLIDVSVDKFRADSFPKNLRNLTIRKQDYTAFLEMLSRCPKLVSLNLHDFMPGWCPAAPPHTPHPIHTRKFTITTSKNLSNLDLLFSFVILSSLSSLEIFTGQEFSGNDGHTTDVPNRIYYGGSASNFGALRALIQRSACSLEDLTLHVESYSSGAIISLLELMPSLARLNLEMWVPRERVEAFEDPEPSVLVDLFTRMSEPQSPLLPCIRNLDIQESRKDTGYDTNKQFKIAASALDMAESRERRGEPIPNISLALDRPISGDHTMRHCLPNELEQRVKELAARGVKCRIALPKVLSHSG</sequence>
<feature type="coiled-coil region" evidence="1">
    <location>
        <begin position="64"/>
        <end position="105"/>
    </location>
</feature>
<evidence type="ECO:0000313" key="3">
    <source>
        <dbReference type="Proteomes" id="UP001383192"/>
    </source>
</evidence>
<keyword evidence="3" id="KW-1185">Reference proteome</keyword>